<proteinExistence type="inferred from homology"/>
<keyword evidence="6 18" id="KW-0679">Respiratory chain</keyword>
<dbReference type="GO" id="GO:0042773">
    <property type="term" value="P:ATP synthesis coupled electron transport"/>
    <property type="evidence" value="ECO:0007669"/>
    <property type="project" value="TreeGrafter"/>
</dbReference>
<evidence type="ECO:0000256" key="2">
    <source>
        <dbReference type="ARBA" id="ARBA00007866"/>
    </source>
</evidence>
<evidence type="ECO:0000256" key="1">
    <source>
        <dbReference type="ARBA" id="ARBA00004448"/>
    </source>
</evidence>
<dbReference type="InterPro" id="IPR034210">
    <property type="entry name" value="CcO_II_C"/>
</dbReference>
<reference evidence="22" key="1">
    <citation type="submission" date="2016-04" db="EMBL/GenBank/DDBJ databases">
        <title>The partial mitochondrial genomes of Agnetina aequalis.</title>
        <authorList>
            <person name="Song F."/>
            <person name="Liu Y.Q."/>
            <person name="Jiang P."/>
            <person name="Li H."/>
            <person name="Cai W.Z."/>
        </authorList>
    </citation>
    <scope>NUCLEOTIDE SEQUENCE</scope>
</reference>
<dbReference type="AlphaFoldDB" id="A0A678PDM6"/>
<comment type="catalytic activity">
    <reaction evidence="17">
        <text>4 Fe(II)-[cytochrome c] + O2 + 8 H(+)(in) = 4 Fe(III)-[cytochrome c] + 2 H2O + 4 H(+)(out)</text>
        <dbReference type="Rhea" id="RHEA:11436"/>
        <dbReference type="Rhea" id="RHEA-COMP:10350"/>
        <dbReference type="Rhea" id="RHEA-COMP:14399"/>
        <dbReference type="ChEBI" id="CHEBI:15377"/>
        <dbReference type="ChEBI" id="CHEBI:15378"/>
        <dbReference type="ChEBI" id="CHEBI:15379"/>
        <dbReference type="ChEBI" id="CHEBI:29033"/>
        <dbReference type="ChEBI" id="CHEBI:29034"/>
        <dbReference type="EC" id="7.1.1.9"/>
    </reaction>
    <physiologicalReaction direction="left-to-right" evidence="17">
        <dbReference type="Rhea" id="RHEA:11437"/>
    </physiologicalReaction>
</comment>
<feature type="domain" description="Cytochrome oxidase subunit II copper A binding" evidence="20">
    <location>
        <begin position="92"/>
        <end position="225"/>
    </location>
</feature>
<name>A0A678PDM6_9NEOP</name>
<keyword evidence="10" id="KW-0460">Magnesium</keyword>
<dbReference type="FunFam" id="1.10.287.90:FF:000001">
    <property type="entry name" value="Cytochrome c oxidase subunit 2"/>
    <property type="match status" value="1"/>
</dbReference>
<dbReference type="NCBIfam" id="TIGR02866">
    <property type="entry name" value="CoxB"/>
    <property type="match status" value="1"/>
</dbReference>
<dbReference type="PROSITE" id="PS00078">
    <property type="entry name" value="COX2"/>
    <property type="match status" value="1"/>
</dbReference>
<dbReference type="InterPro" id="IPR002429">
    <property type="entry name" value="CcO_II-like_C"/>
</dbReference>
<evidence type="ECO:0000256" key="17">
    <source>
        <dbReference type="ARBA" id="ARBA00049512"/>
    </source>
</evidence>
<organism evidence="22">
    <name type="scientific">Agnetina aequalis</name>
    <dbReference type="NCBI Taxonomy" id="2021290"/>
    <lineage>
        <taxon>Eukaryota</taxon>
        <taxon>Metazoa</taxon>
        <taxon>Ecdysozoa</taxon>
        <taxon>Arthropoda</taxon>
        <taxon>Hexapoda</taxon>
        <taxon>Insecta</taxon>
        <taxon>Pterygota</taxon>
        <taxon>Neoptera</taxon>
        <taxon>Polyneoptera</taxon>
        <taxon>Plecoptera</taxon>
        <taxon>Perloidea</taxon>
        <taxon>Perlidae</taxon>
        <taxon>Agnetina</taxon>
    </lineage>
</organism>
<accession>A0A678PDM6</accession>
<comment type="subcellular location">
    <subcellularLocation>
        <location evidence="1 18">Mitochondrion inner membrane</location>
        <topology evidence="1 18">Multi-pass membrane protein</topology>
    </subcellularLocation>
</comment>
<evidence type="ECO:0000256" key="10">
    <source>
        <dbReference type="ARBA" id="ARBA00022842"/>
    </source>
</evidence>
<evidence type="ECO:0000256" key="12">
    <source>
        <dbReference type="ARBA" id="ARBA00022982"/>
    </source>
</evidence>
<evidence type="ECO:0000256" key="4">
    <source>
        <dbReference type="ARBA" id="ARBA00015946"/>
    </source>
</evidence>
<dbReference type="EMBL" id="KX091846">
    <property type="protein sequence ID" value="ASM82594.1"/>
    <property type="molecule type" value="Genomic_DNA"/>
</dbReference>
<dbReference type="InterPro" id="IPR011759">
    <property type="entry name" value="Cyt_c_oxidase_su2_TM_dom"/>
</dbReference>
<evidence type="ECO:0000259" key="21">
    <source>
        <dbReference type="PROSITE" id="PS50999"/>
    </source>
</evidence>
<feature type="domain" description="Cytochrome oxidase subunit II transmembrane region profile" evidence="21">
    <location>
        <begin position="1"/>
        <end position="91"/>
    </location>
</feature>
<dbReference type="PRINTS" id="PR01166">
    <property type="entry name" value="CYCOXIDASEII"/>
</dbReference>
<dbReference type="InterPro" id="IPR036257">
    <property type="entry name" value="Cyt_c_oxidase_su2_TM_sf"/>
</dbReference>
<keyword evidence="5 18" id="KW-0813">Transport</keyword>
<keyword evidence="13 19" id="KW-1133">Transmembrane helix</keyword>
<dbReference type="CDD" id="cd13912">
    <property type="entry name" value="CcO_II_C"/>
    <property type="match status" value="1"/>
</dbReference>
<comment type="function">
    <text evidence="18">Component of the cytochrome c oxidase, the last enzyme in the mitochondrial electron transport chain which drives oxidative phosphorylation. The respiratory chain contains 3 multisubunit complexes succinate dehydrogenase (complex II, CII), ubiquinol-cytochrome c oxidoreductase (cytochrome b-c1 complex, complex III, CIII) and cytochrome c oxidase (complex IV, CIV), that cooperate to transfer electrons derived from NADH and succinate to molecular oxygen, creating an electrochemical gradient over the inner membrane that drives transmembrane transport and the ATP synthase. Cytochrome c oxidase is the component of the respiratory chain that catalyzes the reduction of oxygen to water. Electrons originating from reduced cytochrome c in the intermembrane space (IMS) are transferred via the dinuclear copper A center (CU(A)) of subunit 2 and heme A of subunit 1 to the active site in subunit 1, a binuclear center (BNC) formed by heme A3 and copper B (CU(B)). The BNC reduces molecular oxygen to 2 water molecules using 4 electrons from cytochrome c in the IMS and 4 protons from the mitochondrial matrix.</text>
</comment>
<evidence type="ECO:0000256" key="5">
    <source>
        <dbReference type="ARBA" id="ARBA00022448"/>
    </source>
</evidence>
<evidence type="ECO:0000256" key="13">
    <source>
        <dbReference type="ARBA" id="ARBA00022989"/>
    </source>
</evidence>
<dbReference type="Pfam" id="PF02790">
    <property type="entry name" value="COX2_TM"/>
    <property type="match status" value="1"/>
</dbReference>
<keyword evidence="8 18" id="KW-0479">Metal-binding</keyword>
<dbReference type="InterPro" id="IPR045187">
    <property type="entry name" value="CcO_II"/>
</dbReference>
<dbReference type="InterPro" id="IPR001505">
    <property type="entry name" value="Copper_CuA"/>
</dbReference>
<dbReference type="Gene3D" id="2.60.40.420">
    <property type="entry name" value="Cupredoxins - blue copper proteins"/>
    <property type="match status" value="1"/>
</dbReference>
<comment type="subunit">
    <text evidence="3">Component of the cytochrome c oxidase (complex IV, CIV), a multisubunit enzyme composed of a catalytic core of 3 subunits and several supernumerary subunits. The complex exists as a monomer or a dimer and forms supercomplexes (SCs) in the inner mitochondrial membrane with ubiquinol-cytochrome c oxidoreductase (cytochrome b-c1 complex, complex III, CIII).</text>
</comment>
<keyword evidence="9 18" id="KW-0999">Mitochondrion inner membrane</keyword>
<evidence type="ECO:0000256" key="11">
    <source>
        <dbReference type="ARBA" id="ARBA00022967"/>
    </source>
</evidence>
<evidence type="ECO:0000256" key="14">
    <source>
        <dbReference type="ARBA" id="ARBA00023008"/>
    </source>
</evidence>
<keyword evidence="15 18" id="KW-0496">Mitochondrion</keyword>
<dbReference type="PROSITE" id="PS50999">
    <property type="entry name" value="COX2_TM"/>
    <property type="match status" value="1"/>
</dbReference>
<dbReference type="GO" id="GO:0005507">
    <property type="term" value="F:copper ion binding"/>
    <property type="evidence" value="ECO:0007669"/>
    <property type="project" value="InterPro"/>
</dbReference>
<dbReference type="PROSITE" id="PS50857">
    <property type="entry name" value="COX2_CUA"/>
    <property type="match status" value="1"/>
</dbReference>
<feature type="transmembrane region" description="Helical" evidence="19">
    <location>
        <begin position="60"/>
        <end position="85"/>
    </location>
</feature>
<evidence type="ECO:0000256" key="7">
    <source>
        <dbReference type="ARBA" id="ARBA00022692"/>
    </source>
</evidence>
<evidence type="ECO:0000313" key="22">
    <source>
        <dbReference type="EMBL" id="ASM82594.1"/>
    </source>
</evidence>
<evidence type="ECO:0000256" key="6">
    <source>
        <dbReference type="ARBA" id="ARBA00022660"/>
    </source>
</evidence>
<dbReference type="PANTHER" id="PTHR22888">
    <property type="entry name" value="CYTOCHROME C OXIDASE, SUBUNIT II"/>
    <property type="match status" value="1"/>
</dbReference>
<evidence type="ECO:0000259" key="20">
    <source>
        <dbReference type="PROSITE" id="PS50857"/>
    </source>
</evidence>
<protein>
    <recommendedName>
        <fullName evidence="4 18">Cytochrome c oxidase subunit 2</fullName>
    </recommendedName>
</protein>
<dbReference type="PANTHER" id="PTHR22888:SF9">
    <property type="entry name" value="CYTOCHROME C OXIDASE SUBUNIT 2"/>
    <property type="match status" value="1"/>
</dbReference>
<dbReference type="InterPro" id="IPR014222">
    <property type="entry name" value="Cyt_c_oxidase_su2"/>
</dbReference>
<keyword evidence="16 18" id="KW-0472">Membrane</keyword>
<dbReference type="FunFam" id="2.60.40.420:FF:000001">
    <property type="entry name" value="Cytochrome c oxidase subunit 2"/>
    <property type="match status" value="1"/>
</dbReference>
<gene>
    <name evidence="22" type="primary">COX2</name>
</gene>
<evidence type="ECO:0000256" key="16">
    <source>
        <dbReference type="ARBA" id="ARBA00023136"/>
    </source>
</evidence>
<dbReference type="SUPFAM" id="SSF81464">
    <property type="entry name" value="Cytochrome c oxidase subunit II-like, transmembrane region"/>
    <property type="match status" value="1"/>
</dbReference>
<keyword evidence="11" id="KW-1278">Translocase</keyword>
<feature type="transmembrane region" description="Helical" evidence="19">
    <location>
        <begin position="27"/>
        <end position="48"/>
    </location>
</feature>
<evidence type="ECO:0000256" key="9">
    <source>
        <dbReference type="ARBA" id="ARBA00022792"/>
    </source>
</evidence>
<dbReference type="GO" id="GO:0016491">
    <property type="term" value="F:oxidoreductase activity"/>
    <property type="evidence" value="ECO:0007669"/>
    <property type="project" value="InterPro"/>
</dbReference>
<keyword evidence="7 18" id="KW-0812">Transmembrane</keyword>
<evidence type="ECO:0000256" key="19">
    <source>
        <dbReference type="SAM" id="Phobius"/>
    </source>
</evidence>
<evidence type="ECO:0000256" key="18">
    <source>
        <dbReference type="RuleBase" id="RU000457"/>
    </source>
</evidence>
<geneLocation type="mitochondrion" evidence="22"/>
<dbReference type="InterPro" id="IPR008972">
    <property type="entry name" value="Cupredoxin"/>
</dbReference>
<keyword evidence="14 18" id="KW-0186">Copper</keyword>
<dbReference type="GO" id="GO:0005743">
    <property type="term" value="C:mitochondrial inner membrane"/>
    <property type="evidence" value="ECO:0007669"/>
    <property type="project" value="UniProtKB-SubCell"/>
</dbReference>
<comment type="cofactor">
    <cofactor evidence="18">
        <name>Cu cation</name>
        <dbReference type="ChEBI" id="CHEBI:23378"/>
    </cofactor>
    <text evidence="18">Binds a copper A center.</text>
</comment>
<evidence type="ECO:0000256" key="15">
    <source>
        <dbReference type="ARBA" id="ARBA00023128"/>
    </source>
</evidence>
<dbReference type="SUPFAM" id="SSF49503">
    <property type="entry name" value="Cupredoxins"/>
    <property type="match status" value="1"/>
</dbReference>
<evidence type="ECO:0000256" key="8">
    <source>
        <dbReference type="ARBA" id="ARBA00022723"/>
    </source>
</evidence>
<dbReference type="Pfam" id="PF00116">
    <property type="entry name" value="COX2"/>
    <property type="match status" value="1"/>
</dbReference>
<comment type="similarity">
    <text evidence="2 18">Belongs to the cytochrome c oxidase subunit 2 family.</text>
</comment>
<evidence type="ECO:0000256" key="3">
    <source>
        <dbReference type="ARBA" id="ARBA00011164"/>
    </source>
</evidence>
<sequence>MATWANLNFQDSASPLMEQLSFFHDHALLVLIMITTMVAYIMVTMLTTSHSNRYLLQGQAIEVIWTVLPAATLIFVAFPSLRLLYLLDEISDPSITLKTIGHQWYWSYEYSDFNQVEFDSYMTPYNEMSEKGFRLLDVDNRAVLPMQSQVRVLVTAADVLHSWTVPSLGVKVDGTPGRLNQTSFMLNRPGVFYGQCSEICGANHSFMPIVIESVPTSTFINWITSLKQA</sequence>
<dbReference type="GO" id="GO:0004129">
    <property type="term" value="F:cytochrome-c oxidase activity"/>
    <property type="evidence" value="ECO:0007669"/>
    <property type="project" value="UniProtKB-EC"/>
</dbReference>
<keyword evidence="12 18" id="KW-0249">Electron transport</keyword>
<dbReference type="Gene3D" id="1.10.287.90">
    <property type="match status" value="1"/>
</dbReference>